<protein>
    <submittedName>
        <fullName evidence="1">Uncharacterized protein</fullName>
    </submittedName>
</protein>
<accession>A0AAD0LTH5</accession>
<dbReference type="Proteomes" id="UP000006426">
    <property type="component" value="Chromosome"/>
</dbReference>
<proteinExistence type="predicted"/>
<dbReference type="AlphaFoldDB" id="A0AAD0LTH5"/>
<name>A0AAD0LTH5_PSEAV</name>
<evidence type="ECO:0000313" key="2">
    <source>
        <dbReference type="Proteomes" id="UP000006426"/>
    </source>
</evidence>
<reference evidence="1 2" key="1">
    <citation type="journal article" date="2011" name="PLoS Pathog.">
        <title>Dynamic evolution of pathogenicity revealed by sequencing and comparative genomics of 19 Pseudomonas syringae isolates.</title>
        <authorList>
            <person name="Baltrus D.A."/>
            <person name="Nishimura M.T."/>
            <person name="Romanchuk A."/>
            <person name="Chang J.H."/>
            <person name="Mukhtar M.S."/>
            <person name="Cherkis K."/>
            <person name="Roach J."/>
            <person name="Grant S.R."/>
            <person name="Jones C.D."/>
            <person name="Dangl J.L."/>
        </authorList>
    </citation>
    <scope>NUCLEOTIDE SEQUENCE [LARGE SCALE GENOMIC DNA]</scope>
    <source>
        <strain evidence="1 2">M301315</strain>
    </source>
</reference>
<dbReference type="EMBL" id="CP031225">
    <property type="protein sequence ID" value="AXH54213.1"/>
    <property type="molecule type" value="Genomic_DNA"/>
</dbReference>
<gene>
    <name evidence="1" type="ORF">PLA107_001870</name>
</gene>
<organism evidence="1 2">
    <name type="scientific">Pseudomonas amygdali pv. lachrymans str. M301315</name>
    <dbReference type="NCBI Taxonomy" id="629260"/>
    <lineage>
        <taxon>Bacteria</taxon>
        <taxon>Pseudomonadati</taxon>
        <taxon>Pseudomonadota</taxon>
        <taxon>Gammaproteobacteria</taxon>
        <taxon>Pseudomonadales</taxon>
        <taxon>Pseudomonadaceae</taxon>
        <taxon>Pseudomonas</taxon>
        <taxon>Pseudomonas amygdali</taxon>
    </lineage>
</organism>
<sequence>MSPESGARRAVSGGVKIIVGVSLLTKTVFQSMHFRRSYSPLREQVRSHGLRPESIADLYITMSDLRPLPDCRSGADNAAIFAGNHHHR</sequence>
<evidence type="ECO:0000313" key="1">
    <source>
        <dbReference type="EMBL" id="AXH54213.1"/>
    </source>
</evidence>